<name>A0A9X9E5K1_9CAUD</name>
<keyword evidence="3" id="KW-1185">Reference proteome</keyword>
<accession>A0A9X9E5K1</accession>
<evidence type="ECO:0000313" key="2">
    <source>
        <dbReference type="EMBL" id="UPI11727.1"/>
    </source>
</evidence>
<evidence type="ECO:0000256" key="1">
    <source>
        <dbReference type="SAM" id="MobiDB-lite"/>
    </source>
</evidence>
<feature type="region of interest" description="Disordered" evidence="1">
    <location>
        <begin position="1"/>
        <end position="21"/>
    </location>
</feature>
<evidence type="ECO:0000313" key="3">
    <source>
        <dbReference type="Proteomes" id="UP001164315"/>
    </source>
</evidence>
<dbReference type="EMBL" id="OM654404">
    <property type="protein sequence ID" value="UPI11676.1"/>
    <property type="molecule type" value="Genomic_DNA"/>
</dbReference>
<reference evidence="2 3" key="1">
    <citation type="submission" date="2022-02" db="EMBL/GenBank/DDBJ databases">
        <title>Characterization of Aeromonas phage yong1 and its protective effects against Aeromonas hydrophila in brocade carp (Cyprinus aka Koi).</title>
        <authorList>
            <person name="Pan L."/>
            <person name="Li D."/>
            <person name="Lin W."/>
            <person name="Liu W."/>
            <person name="Qu C."/>
            <person name="Qian M."/>
            <person name="Cai R."/>
            <person name="Wang F."/>
            <person name="Zhou Q."/>
            <person name="Tong Y."/>
        </authorList>
    </citation>
    <scope>NUCLEOTIDE SEQUENCE [LARGE SCALE GENOMIC DNA]</scope>
</reference>
<dbReference type="EMBL" id="OM654404">
    <property type="protein sequence ID" value="UPI11727.1"/>
    <property type="molecule type" value="Genomic_DNA"/>
</dbReference>
<dbReference type="Proteomes" id="UP001164315">
    <property type="component" value="Segment"/>
</dbReference>
<protein>
    <submittedName>
        <fullName evidence="2">Uncharacterized protein</fullName>
    </submittedName>
</protein>
<organism evidence="2 3">
    <name type="scientific">Aeromonas phage yong1</name>
    <dbReference type="NCBI Taxonomy" id="2924882"/>
    <lineage>
        <taxon>Viruses</taxon>
        <taxon>Duplodnaviria</taxon>
        <taxon>Heunggongvirae</taxon>
        <taxon>Uroviricota</taxon>
        <taxon>Caudoviricetes</taxon>
        <taxon>Autographivirales</taxon>
        <taxon>Autonotataviridae</taxon>
        <taxon>Melnykvirinae</taxon>
        <taxon>Ahphunavirus</taxon>
        <taxon>Ahphunavirus yong1</taxon>
    </lineage>
</organism>
<proteinExistence type="predicted"/>
<sequence>MVAQSVTPYPVRSQPRGLGVSSHWVGATDKGDYSKVVNRLQPYLTPNSQIRARVM</sequence>